<feature type="transmembrane region" description="Helical" evidence="2">
    <location>
        <begin position="353"/>
        <end position="374"/>
    </location>
</feature>
<feature type="region of interest" description="Disordered" evidence="1">
    <location>
        <begin position="68"/>
        <end position="114"/>
    </location>
</feature>
<evidence type="ECO:0008006" key="5">
    <source>
        <dbReference type="Google" id="ProtNLM"/>
    </source>
</evidence>
<dbReference type="Proteomes" id="UP000813461">
    <property type="component" value="Unassembled WGS sequence"/>
</dbReference>
<protein>
    <recommendedName>
        <fullName evidence="5">Transmembrane protein</fullName>
    </recommendedName>
</protein>
<feature type="transmembrane region" description="Helical" evidence="2">
    <location>
        <begin position="495"/>
        <end position="517"/>
    </location>
</feature>
<evidence type="ECO:0000256" key="1">
    <source>
        <dbReference type="SAM" id="MobiDB-lite"/>
    </source>
</evidence>
<feature type="transmembrane region" description="Helical" evidence="2">
    <location>
        <begin position="28"/>
        <end position="53"/>
    </location>
</feature>
<feature type="transmembrane region" description="Helical" evidence="2">
    <location>
        <begin position="394"/>
        <end position="413"/>
    </location>
</feature>
<gene>
    <name evidence="3" type="ORF">FB567DRAFT_513705</name>
</gene>
<keyword evidence="2" id="KW-1133">Transmembrane helix</keyword>
<organism evidence="3 4">
    <name type="scientific">Paraphoma chrysanthemicola</name>
    <dbReference type="NCBI Taxonomy" id="798071"/>
    <lineage>
        <taxon>Eukaryota</taxon>
        <taxon>Fungi</taxon>
        <taxon>Dikarya</taxon>
        <taxon>Ascomycota</taxon>
        <taxon>Pezizomycotina</taxon>
        <taxon>Dothideomycetes</taxon>
        <taxon>Pleosporomycetidae</taxon>
        <taxon>Pleosporales</taxon>
        <taxon>Pleosporineae</taxon>
        <taxon>Phaeosphaeriaceae</taxon>
        <taxon>Paraphoma</taxon>
    </lineage>
</organism>
<evidence type="ECO:0000313" key="3">
    <source>
        <dbReference type="EMBL" id="KAH7095906.1"/>
    </source>
</evidence>
<dbReference type="PANTHER" id="PTHR37544:SF3">
    <property type="entry name" value="SPRAY"/>
    <property type="match status" value="1"/>
</dbReference>
<dbReference type="OrthoDB" id="5428901at2759"/>
<feature type="compositionally biased region" description="Low complexity" evidence="1">
    <location>
        <begin position="85"/>
        <end position="101"/>
    </location>
</feature>
<dbReference type="PANTHER" id="PTHR37544">
    <property type="entry name" value="SPRAY-RELATED"/>
    <property type="match status" value="1"/>
</dbReference>
<feature type="transmembrane region" description="Helical" evidence="2">
    <location>
        <begin position="197"/>
        <end position="216"/>
    </location>
</feature>
<keyword evidence="2" id="KW-0472">Membrane</keyword>
<reference evidence="3" key="1">
    <citation type="journal article" date="2021" name="Nat. Commun.">
        <title>Genetic determinants of endophytism in the Arabidopsis root mycobiome.</title>
        <authorList>
            <person name="Mesny F."/>
            <person name="Miyauchi S."/>
            <person name="Thiergart T."/>
            <person name="Pickel B."/>
            <person name="Atanasova L."/>
            <person name="Karlsson M."/>
            <person name="Huettel B."/>
            <person name="Barry K.W."/>
            <person name="Haridas S."/>
            <person name="Chen C."/>
            <person name="Bauer D."/>
            <person name="Andreopoulos W."/>
            <person name="Pangilinan J."/>
            <person name="LaButti K."/>
            <person name="Riley R."/>
            <person name="Lipzen A."/>
            <person name="Clum A."/>
            <person name="Drula E."/>
            <person name="Henrissat B."/>
            <person name="Kohler A."/>
            <person name="Grigoriev I.V."/>
            <person name="Martin F.M."/>
            <person name="Hacquard S."/>
        </authorList>
    </citation>
    <scope>NUCLEOTIDE SEQUENCE</scope>
    <source>
        <strain evidence="3">MPI-SDFR-AT-0120</strain>
    </source>
</reference>
<dbReference type="Pfam" id="PF11915">
    <property type="entry name" value="DUF3433"/>
    <property type="match status" value="2"/>
</dbReference>
<feature type="transmembrane region" description="Helical" evidence="2">
    <location>
        <begin position="252"/>
        <end position="272"/>
    </location>
</feature>
<comment type="caution">
    <text evidence="3">The sequence shown here is derived from an EMBL/GenBank/DDBJ whole genome shotgun (WGS) entry which is preliminary data.</text>
</comment>
<accession>A0A8K0RM69</accession>
<dbReference type="EMBL" id="JAGMVJ010000001">
    <property type="protein sequence ID" value="KAH7095906.1"/>
    <property type="molecule type" value="Genomic_DNA"/>
</dbReference>
<sequence length="591" mass="64315">MWNHYHIAMRRYQLTRQNYRPAELRTRFLVAFCIVTLVICALVQIAIAAFMGAPGLHSLVQRSVELPSPPASTASGRPGPGSYSGTGPVSSTSSPDTTSMPTPTPHEVGAPSPGSFSTVTATGWGQSYYFIGGYLPTLVAVLLSIWWKCIFSKIKEMEPLYQMNTPQGAKAQDSILLTYSGTFLPKVLWRSYGAHHWPSFLGAVNMILTTICTLFASETLFLTGVGPSCGVILNSHADVNEGCRIALGMRPALGWALGVVLIAAVLVTVCLIRRLHSQSSRVRADPSTIAGIACLYGDELSKDFPQVLANPSARYRLNSLSEIETVVGNSNPTVTGQPQSSPRSKYGHAAMHPAALAFYGSSLVGVLVLIVYYAFISTPEQGGRLEDFMNSQSFGVRLLMTAMGLLIKTYWGWVESYMRSVHPYVTLVSKHGATAAESVLMRTPGHPIPALYHTATWKNMFLASVTVMAVLSEVLVITLGGIPFSTATAYLAFEISVYISLGILSGMLVVLLGVLVWTTTRKYTSQSPDIPENISDVLQLLGDEIGREALKELNGTEEFGSNVEHMRFALRQKPETKKWFIIKLNHDALLV</sequence>
<evidence type="ECO:0000313" key="4">
    <source>
        <dbReference type="Proteomes" id="UP000813461"/>
    </source>
</evidence>
<proteinExistence type="predicted"/>
<dbReference type="AlphaFoldDB" id="A0A8K0RM69"/>
<feature type="transmembrane region" description="Helical" evidence="2">
    <location>
        <begin position="128"/>
        <end position="147"/>
    </location>
</feature>
<dbReference type="InterPro" id="IPR021840">
    <property type="entry name" value="DUF3433"/>
</dbReference>
<feature type="transmembrane region" description="Helical" evidence="2">
    <location>
        <begin position="461"/>
        <end position="483"/>
    </location>
</feature>
<name>A0A8K0RM69_9PLEO</name>
<evidence type="ECO:0000256" key="2">
    <source>
        <dbReference type="SAM" id="Phobius"/>
    </source>
</evidence>
<keyword evidence="4" id="KW-1185">Reference proteome</keyword>
<keyword evidence="2" id="KW-0812">Transmembrane</keyword>